<keyword evidence="6" id="KW-0762">Sugar transport</keyword>
<evidence type="ECO:0000256" key="5">
    <source>
        <dbReference type="ARBA" id="ARBA00023288"/>
    </source>
</evidence>
<evidence type="ECO:0000256" key="3">
    <source>
        <dbReference type="ARBA" id="ARBA00023136"/>
    </source>
</evidence>
<dbReference type="PANTHER" id="PTHR43649">
    <property type="entry name" value="ARABINOSE-BINDING PROTEIN-RELATED"/>
    <property type="match status" value="1"/>
</dbReference>
<keyword evidence="4" id="KW-0564">Palmitate</keyword>
<evidence type="ECO:0000313" key="7">
    <source>
        <dbReference type="Proteomes" id="UP000295008"/>
    </source>
</evidence>
<name>A0A4R1SD74_HYDET</name>
<evidence type="ECO:0000256" key="4">
    <source>
        <dbReference type="ARBA" id="ARBA00023139"/>
    </source>
</evidence>
<protein>
    <submittedName>
        <fullName evidence="6">Multiple sugar transport system substrate-binding protein</fullName>
    </submittedName>
</protein>
<dbReference type="Gene3D" id="3.40.190.10">
    <property type="entry name" value="Periplasmic binding protein-like II"/>
    <property type="match status" value="1"/>
</dbReference>
<accession>A0A4R1SD74</accession>
<dbReference type="SUPFAM" id="SSF53850">
    <property type="entry name" value="Periplasmic binding protein-like II"/>
    <property type="match status" value="1"/>
</dbReference>
<dbReference type="OrthoDB" id="9808332at2"/>
<keyword evidence="3" id="KW-0472">Membrane</keyword>
<evidence type="ECO:0000313" key="6">
    <source>
        <dbReference type="EMBL" id="TCL76562.1"/>
    </source>
</evidence>
<evidence type="ECO:0000256" key="2">
    <source>
        <dbReference type="ARBA" id="ARBA00022729"/>
    </source>
</evidence>
<keyword evidence="2" id="KW-0732">Signal</keyword>
<proteinExistence type="predicted"/>
<reference evidence="6 7" key="1">
    <citation type="submission" date="2019-03" db="EMBL/GenBank/DDBJ databases">
        <title>Genomic Encyclopedia of Type Strains, Phase IV (KMG-IV): sequencing the most valuable type-strain genomes for metagenomic binning, comparative biology and taxonomic classification.</title>
        <authorList>
            <person name="Goeker M."/>
        </authorList>
    </citation>
    <scope>NUCLEOTIDE SEQUENCE [LARGE SCALE GENOMIC DNA]</scope>
    <source>
        <strain evidence="6 7">LX-B</strain>
    </source>
</reference>
<keyword evidence="6" id="KW-0813">Transport</keyword>
<dbReference type="InterPro" id="IPR006059">
    <property type="entry name" value="SBP"/>
</dbReference>
<gene>
    <name evidence="6" type="ORF">EDC14_1002321</name>
</gene>
<dbReference type="Pfam" id="PF01547">
    <property type="entry name" value="SBP_bac_1"/>
    <property type="match status" value="1"/>
</dbReference>
<organism evidence="6 7">
    <name type="scientific">Hydrogenispora ethanolica</name>
    <dbReference type="NCBI Taxonomy" id="1082276"/>
    <lineage>
        <taxon>Bacteria</taxon>
        <taxon>Bacillati</taxon>
        <taxon>Bacillota</taxon>
        <taxon>Hydrogenispora</taxon>
    </lineage>
</organism>
<dbReference type="InterPro" id="IPR050490">
    <property type="entry name" value="Bact_solute-bd_prot1"/>
</dbReference>
<dbReference type="EMBL" id="SLUN01000002">
    <property type="protein sequence ID" value="TCL76562.1"/>
    <property type="molecule type" value="Genomic_DNA"/>
</dbReference>
<keyword evidence="1" id="KW-1003">Cell membrane</keyword>
<evidence type="ECO:0000256" key="1">
    <source>
        <dbReference type="ARBA" id="ARBA00022475"/>
    </source>
</evidence>
<dbReference type="AlphaFoldDB" id="A0A4R1SD74"/>
<dbReference type="PANTHER" id="PTHR43649:SF33">
    <property type="entry name" value="POLYGALACTURONAN_RHAMNOGALACTURONAN-BINDING PROTEIN YTCQ"/>
    <property type="match status" value="1"/>
</dbReference>
<keyword evidence="5" id="KW-0449">Lipoprotein</keyword>
<comment type="caution">
    <text evidence="6">The sequence shown here is derived from an EMBL/GenBank/DDBJ whole genome shotgun (WGS) entry which is preliminary data.</text>
</comment>
<dbReference type="CDD" id="cd13585">
    <property type="entry name" value="PBP2_TMBP_like"/>
    <property type="match status" value="1"/>
</dbReference>
<dbReference type="RefSeq" id="WP_132012730.1">
    <property type="nucleotide sequence ID" value="NZ_SLUN01000002.1"/>
</dbReference>
<dbReference type="Proteomes" id="UP000295008">
    <property type="component" value="Unassembled WGS sequence"/>
</dbReference>
<keyword evidence="7" id="KW-1185">Reference proteome</keyword>
<sequence>MRKKLFLLLAGFVFVFGLALSVYGAPQKSTITFWAAAVTPERDQFFKDVVKKFEAKNPDIQVEYLGIPGDLVGYRQKWDVALASGTDPDITNDFTSKQVQMGALEPLDKYFSKWADKKLINPALVAGNRSFDPKHHRLYALPYSAQPWVMWVRPDWFKAVGLKIPETWDEFFAAVPKLTDKAKGVYGLSIRGGGGSANTLEMLMYSYSGIQNYFDKKGKSTINHPKNVEFVEKYLGLYNQATPEDDLTKGWTQLAATFQSGKAAVVIHNLGSASSHEKAFGGDRSKFMAVPFPKSIKGFRQHPGLMPLGLTMSKNSKHKEAVWKFLTFYLSNEINSAYGKLYGEIPANKNAADDAWVHDLPYMETGAQLITSPATKFGANPYYLPGYTTVQAKIEPSIQMVMLKQKTAKQMLDEWARLLEKEKADFDASLKKK</sequence>